<evidence type="ECO:0000313" key="2">
    <source>
        <dbReference type="EMBL" id="VVA36870.1"/>
    </source>
</evidence>
<dbReference type="InParanoid" id="A0A5E4GB88"/>
<evidence type="ECO:0000256" key="1">
    <source>
        <dbReference type="SAM" id="MobiDB-lite"/>
    </source>
</evidence>
<gene>
    <name evidence="2" type="ORF">ALMOND_2B002402</name>
</gene>
<proteinExistence type="predicted"/>
<reference evidence="3" key="1">
    <citation type="journal article" date="2020" name="Plant J.">
        <title>Transposons played a major role in the diversification between the closely related almond and peach genomes: results from the almond genome sequence.</title>
        <authorList>
            <person name="Alioto T."/>
            <person name="Alexiou K.G."/>
            <person name="Bardil A."/>
            <person name="Barteri F."/>
            <person name="Castanera R."/>
            <person name="Cruz F."/>
            <person name="Dhingra A."/>
            <person name="Duval H."/>
            <person name="Fernandez I Marti A."/>
            <person name="Frias L."/>
            <person name="Galan B."/>
            <person name="Garcia J.L."/>
            <person name="Howad W."/>
            <person name="Gomez-Garrido J."/>
            <person name="Gut M."/>
            <person name="Julca I."/>
            <person name="Morata J."/>
            <person name="Puigdomenech P."/>
            <person name="Ribeca P."/>
            <person name="Rubio Cabetas M.J."/>
            <person name="Vlasova A."/>
            <person name="Wirthensohn M."/>
            <person name="Garcia-Mas J."/>
            <person name="Gabaldon T."/>
            <person name="Casacuberta J.M."/>
            <person name="Arus P."/>
        </authorList>
    </citation>
    <scope>NUCLEOTIDE SEQUENCE [LARGE SCALE GENOMIC DNA]</scope>
    <source>
        <strain evidence="3">cv. Texas</strain>
    </source>
</reference>
<accession>A0A5E4GB88</accession>
<organism evidence="2 3">
    <name type="scientific">Prunus dulcis</name>
    <name type="common">Almond</name>
    <name type="synonym">Amygdalus dulcis</name>
    <dbReference type="NCBI Taxonomy" id="3755"/>
    <lineage>
        <taxon>Eukaryota</taxon>
        <taxon>Viridiplantae</taxon>
        <taxon>Streptophyta</taxon>
        <taxon>Embryophyta</taxon>
        <taxon>Tracheophyta</taxon>
        <taxon>Spermatophyta</taxon>
        <taxon>Magnoliopsida</taxon>
        <taxon>eudicotyledons</taxon>
        <taxon>Gunneridae</taxon>
        <taxon>Pentapetalae</taxon>
        <taxon>rosids</taxon>
        <taxon>fabids</taxon>
        <taxon>Rosales</taxon>
        <taxon>Rosaceae</taxon>
        <taxon>Amygdaloideae</taxon>
        <taxon>Amygdaleae</taxon>
        <taxon>Prunus</taxon>
    </lineage>
</organism>
<protein>
    <submittedName>
        <fullName evidence="2">Uncharacterized protein</fullName>
    </submittedName>
</protein>
<sequence length="96" mass="10116">MSGRPKLQSRGNKPTTQPSEKKKRKQLEGSSSKFATQAVGWRRLSLNRLGPCCGKKMGKKATAAATQQPPPPLASLLPPATDVATATDHAGHPVSS</sequence>
<evidence type="ECO:0000313" key="3">
    <source>
        <dbReference type="Proteomes" id="UP000327085"/>
    </source>
</evidence>
<dbReference type="Gramene" id="VVA36870">
    <property type="protein sequence ID" value="VVA36870"/>
    <property type="gene ID" value="Prudul26B002402"/>
</dbReference>
<name>A0A5E4GB88_PRUDU</name>
<dbReference type="EMBL" id="CABIKO010000484">
    <property type="protein sequence ID" value="VVA36870.1"/>
    <property type="molecule type" value="Genomic_DNA"/>
</dbReference>
<dbReference type="AlphaFoldDB" id="A0A5E4GB88"/>
<dbReference type="Proteomes" id="UP000327085">
    <property type="component" value="Chromosome 8"/>
</dbReference>
<feature type="region of interest" description="Disordered" evidence="1">
    <location>
        <begin position="1"/>
        <end position="96"/>
    </location>
</feature>
<feature type="compositionally biased region" description="Polar residues" evidence="1">
    <location>
        <begin position="9"/>
        <end position="18"/>
    </location>
</feature>